<protein>
    <submittedName>
        <fullName evidence="2">Uncharacterized protein</fullName>
    </submittedName>
</protein>
<accession>A0A1Y2LTD9</accession>
<proteinExistence type="predicted"/>
<name>A0A1Y2LTD9_EPING</name>
<sequence>MLGSYKIQSRDLEPHQYTSERVRDGEADARSVGMMILCLALHRGECNAITRIDILKTAQSGYTVHFQHTPYTSLATPFPFPVPTDKTSTPPPYTPTSSSPP</sequence>
<organism evidence="2 3">
    <name type="scientific">Epicoccum nigrum</name>
    <name type="common">Soil fungus</name>
    <name type="synonym">Epicoccum purpurascens</name>
    <dbReference type="NCBI Taxonomy" id="105696"/>
    <lineage>
        <taxon>Eukaryota</taxon>
        <taxon>Fungi</taxon>
        <taxon>Dikarya</taxon>
        <taxon>Ascomycota</taxon>
        <taxon>Pezizomycotina</taxon>
        <taxon>Dothideomycetes</taxon>
        <taxon>Pleosporomycetidae</taxon>
        <taxon>Pleosporales</taxon>
        <taxon>Pleosporineae</taxon>
        <taxon>Didymellaceae</taxon>
        <taxon>Epicoccum</taxon>
    </lineage>
</organism>
<feature type="region of interest" description="Disordered" evidence="1">
    <location>
        <begin position="1"/>
        <end position="26"/>
    </location>
</feature>
<gene>
    <name evidence="2" type="ORF">B5807_09978</name>
</gene>
<feature type="compositionally biased region" description="Basic and acidic residues" evidence="1">
    <location>
        <begin position="8"/>
        <end position="26"/>
    </location>
</feature>
<evidence type="ECO:0000313" key="2">
    <source>
        <dbReference type="EMBL" id="OSS47105.1"/>
    </source>
</evidence>
<dbReference type="Proteomes" id="UP000193240">
    <property type="component" value="Unassembled WGS sequence"/>
</dbReference>
<dbReference type="InParanoid" id="A0A1Y2LTD9"/>
<reference evidence="2 3" key="1">
    <citation type="journal article" date="2017" name="Genome Announc.">
        <title>Genome sequence of the saprophytic ascomycete Epicoccum nigrum ICMP 19927 strain isolated from New Zealand.</title>
        <authorList>
            <person name="Fokin M."/>
            <person name="Fleetwood D."/>
            <person name="Weir B.S."/>
            <person name="Villas-Boas S.G."/>
        </authorList>
    </citation>
    <scope>NUCLEOTIDE SEQUENCE [LARGE SCALE GENOMIC DNA]</scope>
    <source>
        <strain evidence="2 3">ICMP 19927</strain>
    </source>
</reference>
<evidence type="ECO:0000256" key="1">
    <source>
        <dbReference type="SAM" id="MobiDB-lite"/>
    </source>
</evidence>
<feature type="region of interest" description="Disordered" evidence="1">
    <location>
        <begin position="81"/>
        <end position="101"/>
    </location>
</feature>
<dbReference type="EMBL" id="KZ107849">
    <property type="protein sequence ID" value="OSS47105.1"/>
    <property type="molecule type" value="Genomic_DNA"/>
</dbReference>
<keyword evidence="3" id="KW-1185">Reference proteome</keyword>
<feature type="compositionally biased region" description="Pro residues" evidence="1">
    <location>
        <begin position="89"/>
        <end position="101"/>
    </location>
</feature>
<evidence type="ECO:0000313" key="3">
    <source>
        <dbReference type="Proteomes" id="UP000193240"/>
    </source>
</evidence>
<dbReference type="AlphaFoldDB" id="A0A1Y2LTD9"/>